<keyword evidence="5" id="KW-0812">Transmembrane</keyword>
<keyword evidence="1" id="KW-0488">Methylation</keyword>
<evidence type="ECO:0000313" key="8">
    <source>
        <dbReference type="EMBL" id="MFL9925277.1"/>
    </source>
</evidence>
<feature type="domain" description="Methyl-accepting transducer" evidence="6">
    <location>
        <begin position="270"/>
        <end position="499"/>
    </location>
</feature>
<dbReference type="PROSITE" id="PS50885">
    <property type="entry name" value="HAMP"/>
    <property type="match status" value="1"/>
</dbReference>
<dbReference type="Proteomes" id="UP001629246">
    <property type="component" value="Unassembled WGS sequence"/>
</dbReference>
<keyword evidence="5" id="KW-1133">Transmembrane helix</keyword>
<dbReference type="PANTHER" id="PTHR43531">
    <property type="entry name" value="PROTEIN ICFG"/>
    <property type="match status" value="1"/>
</dbReference>
<dbReference type="InterPro" id="IPR003660">
    <property type="entry name" value="HAMP_dom"/>
</dbReference>
<dbReference type="Gene3D" id="1.10.287.950">
    <property type="entry name" value="Methyl-accepting chemotaxis protein"/>
    <property type="match status" value="1"/>
</dbReference>
<keyword evidence="9" id="KW-1185">Reference proteome</keyword>
<feature type="transmembrane region" description="Helical" evidence="5">
    <location>
        <begin position="12"/>
        <end position="33"/>
    </location>
</feature>
<gene>
    <name evidence="8" type="ORF">PQR62_13455</name>
</gene>
<evidence type="ECO:0000256" key="3">
    <source>
        <dbReference type="PROSITE-ProRule" id="PRU00284"/>
    </source>
</evidence>
<dbReference type="CDD" id="cd11386">
    <property type="entry name" value="MCP_signal"/>
    <property type="match status" value="1"/>
</dbReference>
<evidence type="ECO:0000259" key="6">
    <source>
        <dbReference type="PROSITE" id="PS50111"/>
    </source>
</evidence>
<dbReference type="InterPro" id="IPR024478">
    <property type="entry name" value="HlyB_4HB_MCP"/>
</dbReference>
<evidence type="ECO:0000256" key="2">
    <source>
        <dbReference type="ARBA" id="ARBA00029447"/>
    </source>
</evidence>
<dbReference type="InterPro" id="IPR051310">
    <property type="entry name" value="MCP_chemotaxis"/>
</dbReference>
<dbReference type="PANTHER" id="PTHR43531:SF14">
    <property type="entry name" value="METHYL-ACCEPTING CHEMOTAXIS PROTEIN I-RELATED"/>
    <property type="match status" value="1"/>
</dbReference>
<dbReference type="SMART" id="SM00283">
    <property type="entry name" value="MA"/>
    <property type="match status" value="1"/>
</dbReference>
<sequence>MKAFGNMKIGNRLAVGFAVILALSIVIMAIGVWRLQVVSDVTSSMVEQSVRKERLISSWYGNLRAGIQRTIAMSRSTDPTLSAYFLNEELLANKEAAGLQKELSGMLSSGDEKSLYAQIEEFQKNYKAVYLRMMDLKSTGEQEQSGQVLIQEFMPLAKNYQLTMQKLQQAEQAEIDMTSKSIAQVAVQSRLLLLILEAAALVLGVFCAWFLTRGITRPLKAAVELSQRVADGDLTAEVQVNSRDEVGQLLTSLQGMNGNLRNIVSNVRNGTDSIATASSEIAAGNQDLSQRTEQQASALEETASAMEELISTVRKNAENAHEASQLAATASSIATEGGQVVGRVVDTMGEINASSRKIVDIISVIDGIAFQTNILALNAAVEAARAGEQGRGFAVVASEVRSLAQRSAAAAKEIKGLIDDSVKKVGTGSALVEQAGATMTKVVTSVQRVTSIVSEISIASQQQSAGIQQVNDAIAQLDDVTQQNAALVEEAAAAAASMKSQAGNLTQLVSVFSIGSEVAVLEAAKAPAVGGSSRKLKVLSGAPALIEA</sequence>
<dbReference type="InterPro" id="IPR004089">
    <property type="entry name" value="MCPsignal_dom"/>
</dbReference>
<dbReference type="SUPFAM" id="SSF58104">
    <property type="entry name" value="Methyl-accepting chemotaxis protein (MCP) signaling domain"/>
    <property type="match status" value="1"/>
</dbReference>
<name>A0ABW9ACY9_9BURK</name>
<dbReference type="EMBL" id="JAQQFM010000005">
    <property type="protein sequence ID" value="MFL9925277.1"/>
    <property type="molecule type" value="Genomic_DNA"/>
</dbReference>
<evidence type="ECO:0000259" key="7">
    <source>
        <dbReference type="PROSITE" id="PS50885"/>
    </source>
</evidence>
<dbReference type="RefSeq" id="WP_408158452.1">
    <property type="nucleotide sequence ID" value="NZ_JAQQFM010000005.1"/>
</dbReference>
<dbReference type="Pfam" id="PF12729">
    <property type="entry name" value="4HB_MCP_1"/>
    <property type="match status" value="1"/>
</dbReference>
<dbReference type="CDD" id="cd06225">
    <property type="entry name" value="HAMP"/>
    <property type="match status" value="1"/>
</dbReference>
<organism evidence="8 9">
    <name type="scientific">Herbaspirillum lusitanum</name>
    <dbReference type="NCBI Taxonomy" id="213312"/>
    <lineage>
        <taxon>Bacteria</taxon>
        <taxon>Pseudomonadati</taxon>
        <taxon>Pseudomonadota</taxon>
        <taxon>Betaproteobacteria</taxon>
        <taxon>Burkholderiales</taxon>
        <taxon>Oxalobacteraceae</taxon>
        <taxon>Herbaspirillum</taxon>
    </lineage>
</organism>
<feature type="domain" description="HAMP" evidence="7">
    <location>
        <begin position="213"/>
        <end position="265"/>
    </location>
</feature>
<keyword evidence="5" id="KW-0472">Membrane</keyword>
<protein>
    <submittedName>
        <fullName evidence="8">Methyl-accepting chemotaxis protein</fullName>
    </submittedName>
</protein>
<keyword evidence="3" id="KW-0807">Transducer</keyword>
<comment type="caution">
    <text evidence="8">The sequence shown here is derived from an EMBL/GenBank/DDBJ whole genome shotgun (WGS) entry which is preliminary data.</text>
</comment>
<evidence type="ECO:0000256" key="5">
    <source>
        <dbReference type="SAM" id="Phobius"/>
    </source>
</evidence>
<reference evidence="8 9" key="1">
    <citation type="journal article" date="2024" name="Chem. Sci.">
        <title>Discovery of megapolipeptins by genome mining of a Burkholderiales bacteria collection.</title>
        <authorList>
            <person name="Paulo B.S."/>
            <person name="Recchia M.J.J."/>
            <person name="Lee S."/>
            <person name="Fergusson C.H."/>
            <person name="Romanowski S.B."/>
            <person name="Hernandez A."/>
            <person name="Krull N."/>
            <person name="Liu D.Y."/>
            <person name="Cavanagh H."/>
            <person name="Bos A."/>
            <person name="Gray C.A."/>
            <person name="Murphy B.T."/>
            <person name="Linington R.G."/>
            <person name="Eustaquio A.S."/>
        </authorList>
    </citation>
    <scope>NUCLEOTIDE SEQUENCE [LARGE SCALE GENOMIC DNA]</scope>
    <source>
        <strain evidence="8 9">RL21-008-BIB-A</strain>
    </source>
</reference>
<evidence type="ECO:0000313" key="9">
    <source>
        <dbReference type="Proteomes" id="UP001629246"/>
    </source>
</evidence>
<keyword evidence="4" id="KW-0175">Coiled coil</keyword>
<dbReference type="CDD" id="cd19411">
    <property type="entry name" value="MCP2201-like_sensor"/>
    <property type="match status" value="1"/>
</dbReference>
<dbReference type="InterPro" id="IPR047347">
    <property type="entry name" value="YvaQ-like_sensor"/>
</dbReference>
<comment type="similarity">
    <text evidence="2">Belongs to the methyl-accepting chemotaxis (MCP) protein family.</text>
</comment>
<feature type="coiled-coil region" evidence="4">
    <location>
        <begin position="289"/>
        <end position="316"/>
    </location>
</feature>
<evidence type="ECO:0000256" key="1">
    <source>
        <dbReference type="ARBA" id="ARBA00022481"/>
    </source>
</evidence>
<dbReference type="SMART" id="SM00304">
    <property type="entry name" value="HAMP"/>
    <property type="match status" value="1"/>
</dbReference>
<accession>A0ABW9ACY9</accession>
<dbReference type="Pfam" id="PF00015">
    <property type="entry name" value="MCPsignal"/>
    <property type="match status" value="1"/>
</dbReference>
<feature type="transmembrane region" description="Helical" evidence="5">
    <location>
        <begin position="191"/>
        <end position="211"/>
    </location>
</feature>
<evidence type="ECO:0000256" key="4">
    <source>
        <dbReference type="SAM" id="Coils"/>
    </source>
</evidence>
<proteinExistence type="inferred from homology"/>
<dbReference type="PROSITE" id="PS50111">
    <property type="entry name" value="CHEMOTAXIS_TRANSDUC_2"/>
    <property type="match status" value="1"/>
</dbReference>
<dbReference type="Pfam" id="PF00672">
    <property type="entry name" value="HAMP"/>
    <property type="match status" value="1"/>
</dbReference>